<protein>
    <submittedName>
        <fullName evidence="3">Nucleotide-binding universal stress UspA family protein</fullName>
    </submittedName>
</protein>
<sequence length="289" mass="29452">MIVVGYNDTPDCERALEWAASESRRSQEALRVVSATGMPTFADAGAGVMIDRSVIEEGAREMAANGVKRATELGAVEVEAVSALGNPAEMLVEAAEGARAIVLGSRGRGPVLSALLGSVSYAVAAHAPCPVVVVRADAPSVGTEHPIMVGVDESAPSQRALALAAEVADERGATVHLASVWSHPAATIAAASYLDGAVLMSAGEGIEEAVTAELRQTADRLRAEHPDLKITTAVLEGDPASALAAEAERVGAALLAIGTRGRGGFRGMMLGSVSHGVLHAAKCPVAIVR</sequence>
<dbReference type="CDD" id="cd00293">
    <property type="entry name" value="USP-like"/>
    <property type="match status" value="1"/>
</dbReference>
<comment type="caution">
    <text evidence="3">The sequence shown here is derived from an EMBL/GenBank/DDBJ whole genome shotgun (WGS) entry which is preliminary data.</text>
</comment>
<dbReference type="PANTHER" id="PTHR31964">
    <property type="entry name" value="ADENINE NUCLEOTIDE ALPHA HYDROLASES-LIKE SUPERFAMILY PROTEIN"/>
    <property type="match status" value="1"/>
</dbReference>
<dbReference type="PRINTS" id="PR01438">
    <property type="entry name" value="UNVRSLSTRESS"/>
</dbReference>
<feature type="domain" description="UspA" evidence="2">
    <location>
        <begin position="2"/>
        <end position="135"/>
    </location>
</feature>
<dbReference type="InterPro" id="IPR006016">
    <property type="entry name" value="UspA"/>
</dbReference>
<proteinExistence type="inferred from homology"/>
<evidence type="ECO:0000313" key="3">
    <source>
        <dbReference type="EMBL" id="REF32000.1"/>
    </source>
</evidence>
<dbReference type="Gene3D" id="3.40.50.620">
    <property type="entry name" value="HUPs"/>
    <property type="match status" value="2"/>
</dbReference>
<dbReference type="OrthoDB" id="267918at2"/>
<dbReference type="InterPro" id="IPR006015">
    <property type="entry name" value="Universal_stress_UspA"/>
</dbReference>
<dbReference type="InterPro" id="IPR014729">
    <property type="entry name" value="Rossmann-like_a/b/a_fold"/>
</dbReference>
<keyword evidence="4" id="KW-1185">Reference proteome</keyword>
<evidence type="ECO:0000259" key="2">
    <source>
        <dbReference type="Pfam" id="PF00582"/>
    </source>
</evidence>
<name>A0A3D9UVL8_9MICO</name>
<dbReference type="CDD" id="cd23659">
    <property type="entry name" value="USP_At3g01520-like"/>
    <property type="match status" value="1"/>
</dbReference>
<organism evidence="3 4">
    <name type="scientific">Calidifontibacter indicus</name>
    <dbReference type="NCBI Taxonomy" id="419650"/>
    <lineage>
        <taxon>Bacteria</taxon>
        <taxon>Bacillati</taxon>
        <taxon>Actinomycetota</taxon>
        <taxon>Actinomycetes</taxon>
        <taxon>Micrococcales</taxon>
        <taxon>Dermacoccaceae</taxon>
        <taxon>Calidifontibacter</taxon>
    </lineage>
</organism>
<evidence type="ECO:0000313" key="4">
    <source>
        <dbReference type="Proteomes" id="UP000256253"/>
    </source>
</evidence>
<dbReference type="AlphaFoldDB" id="A0A3D9UVL8"/>
<dbReference type="PANTHER" id="PTHR31964:SF113">
    <property type="entry name" value="USPA DOMAIN-CONTAINING PROTEIN"/>
    <property type="match status" value="1"/>
</dbReference>
<dbReference type="Proteomes" id="UP000256253">
    <property type="component" value="Unassembled WGS sequence"/>
</dbReference>
<dbReference type="Pfam" id="PF00582">
    <property type="entry name" value="Usp"/>
    <property type="match status" value="2"/>
</dbReference>
<reference evidence="3 4" key="1">
    <citation type="submission" date="2018-08" db="EMBL/GenBank/DDBJ databases">
        <title>Sequencing the genomes of 1000 actinobacteria strains.</title>
        <authorList>
            <person name="Klenk H.-P."/>
        </authorList>
    </citation>
    <scope>NUCLEOTIDE SEQUENCE [LARGE SCALE GENOMIC DNA]</scope>
    <source>
        <strain evidence="3 4">DSM 22967</strain>
    </source>
</reference>
<accession>A0A3D9UVL8</accession>
<dbReference type="RefSeq" id="WP_115923762.1">
    <property type="nucleotide sequence ID" value="NZ_QTUA01000001.1"/>
</dbReference>
<dbReference type="SUPFAM" id="SSF52402">
    <property type="entry name" value="Adenine nucleotide alpha hydrolases-like"/>
    <property type="match status" value="2"/>
</dbReference>
<comment type="similarity">
    <text evidence="1">Belongs to the universal stress protein A family.</text>
</comment>
<feature type="domain" description="UspA" evidence="2">
    <location>
        <begin position="146"/>
        <end position="289"/>
    </location>
</feature>
<evidence type="ECO:0000256" key="1">
    <source>
        <dbReference type="ARBA" id="ARBA00008791"/>
    </source>
</evidence>
<gene>
    <name evidence="3" type="ORF">DFJ65_3092</name>
</gene>
<dbReference type="EMBL" id="QTUA01000001">
    <property type="protein sequence ID" value="REF32000.1"/>
    <property type="molecule type" value="Genomic_DNA"/>
</dbReference>